<gene>
    <name evidence="1" type="ordered locus">Slit_1978</name>
</gene>
<proteinExistence type="predicted"/>
<dbReference type="EMBL" id="CP001965">
    <property type="protein sequence ID" value="ADE12207.1"/>
    <property type="molecule type" value="Genomic_DNA"/>
</dbReference>
<evidence type="ECO:0008006" key="3">
    <source>
        <dbReference type="Google" id="ProtNLM"/>
    </source>
</evidence>
<dbReference type="RefSeq" id="WP_013030105.1">
    <property type="nucleotide sequence ID" value="NC_013959.1"/>
</dbReference>
<dbReference type="AlphaFoldDB" id="D5CTC1"/>
<dbReference type="Proteomes" id="UP000001625">
    <property type="component" value="Chromosome"/>
</dbReference>
<protein>
    <recommendedName>
        <fullName evidence="3">YqjK-like protein</fullName>
    </recommendedName>
</protein>
<keyword evidence="2" id="KW-1185">Reference proteome</keyword>
<evidence type="ECO:0000313" key="1">
    <source>
        <dbReference type="EMBL" id="ADE12207.1"/>
    </source>
</evidence>
<name>D5CTC1_SIDLE</name>
<dbReference type="OrthoDB" id="8536869at2"/>
<accession>D5CTC1</accession>
<dbReference type="STRING" id="580332.Slit_1978"/>
<dbReference type="HOGENOM" id="CLU_179059_0_0_4"/>
<organism evidence="1 2">
    <name type="scientific">Sideroxydans lithotrophicus (strain ES-1)</name>
    <dbReference type="NCBI Taxonomy" id="580332"/>
    <lineage>
        <taxon>Bacteria</taxon>
        <taxon>Pseudomonadati</taxon>
        <taxon>Pseudomonadota</taxon>
        <taxon>Betaproteobacteria</taxon>
        <taxon>Nitrosomonadales</taxon>
        <taxon>Gallionellaceae</taxon>
        <taxon>Sideroxydans</taxon>
    </lineage>
</organism>
<evidence type="ECO:0000313" key="2">
    <source>
        <dbReference type="Proteomes" id="UP000001625"/>
    </source>
</evidence>
<sequence>MNDRMLALRLRRGELVARIDVQRGQLTEIASTWEGRLAAADRGIAIVRFFRAHPLLLAGLSALIVVRRRGVAGLIRSALLVWKGYRLFTGYRQKL</sequence>
<dbReference type="Pfam" id="PF13997">
    <property type="entry name" value="YqjK"/>
    <property type="match status" value="1"/>
</dbReference>
<dbReference type="KEGG" id="slt:Slit_1978"/>
<reference evidence="1 2" key="1">
    <citation type="submission" date="2010-03" db="EMBL/GenBank/DDBJ databases">
        <title>Complete sequence of Sideroxydans lithotrophicus ES-1.</title>
        <authorList>
            <consortium name="US DOE Joint Genome Institute"/>
            <person name="Lucas S."/>
            <person name="Copeland A."/>
            <person name="Lapidus A."/>
            <person name="Cheng J.-F."/>
            <person name="Bruce D."/>
            <person name="Goodwin L."/>
            <person name="Pitluck S."/>
            <person name="Munk A.C."/>
            <person name="Detter J.C."/>
            <person name="Han C."/>
            <person name="Tapia R."/>
            <person name="Larimer F."/>
            <person name="Land M."/>
            <person name="Hauser L."/>
            <person name="Kyrpides N."/>
            <person name="Ivanova N."/>
            <person name="Emerson D."/>
            <person name="Woyke T."/>
        </authorList>
    </citation>
    <scope>NUCLEOTIDE SEQUENCE [LARGE SCALE GENOMIC DNA]</scope>
    <source>
        <strain evidence="1 2">ES-1</strain>
    </source>
</reference>
<dbReference type="InterPro" id="IPR025612">
    <property type="entry name" value="YqjK"/>
</dbReference>